<dbReference type="PANTHER" id="PTHR30627:SF2">
    <property type="entry name" value="PEPTIDOGLYCAN D,D-TRANSPEPTIDASE MRDA"/>
    <property type="match status" value="1"/>
</dbReference>
<dbReference type="InterPro" id="IPR005311">
    <property type="entry name" value="PBP_dimer"/>
</dbReference>
<dbReference type="Pfam" id="PF03717">
    <property type="entry name" value="PBP_dimer"/>
    <property type="match status" value="1"/>
</dbReference>
<evidence type="ECO:0000259" key="13">
    <source>
        <dbReference type="Pfam" id="PF00905"/>
    </source>
</evidence>
<dbReference type="GO" id="GO:0051301">
    <property type="term" value="P:cell division"/>
    <property type="evidence" value="ECO:0007669"/>
    <property type="project" value="UniProtKB-KW"/>
</dbReference>
<dbReference type="InterPro" id="IPR036138">
    <property type="entry name" value="PBP_dimer_sf"/>
</dbReference>
<evidence type="ECO:0000256" key="10">
    <source>
        <dbReference type="ARBA" id="ARBA00023316"/>
    </source>
</evidence>
<dbReference type="Gene3D" id="3.40.710.10">
    <property type="entry name" value="DD-peptidase/beta-lactamase superfamily"/>
    <property type="match status" value="1"/>
</dbReference>
<feature type="domain" description="Penicillin-binding protein transpeptidase" evidence="13">
    <location>
        <begin position="324"/>
        <end position="656"/>
    </location>
</feature>
<keyword evidence="15" id="KW-0131">Cell cycle</keyword>
<dbReference type="EMBL" id="JAGGKI010000005">
    <property type="protein sequence ID" value="MBP1893262.1"/>
    <property type="molecule type" value="Genomic_DNA"/>
</dbReference>
<dbReference type="InterPro" id="IPR012338">
    <property type="entry name" value="Beta-lactam/transpept-like"/>
</dbReference>
<keyword evidence="4" id="KW-1003">Cell membrane</keyword>
<comment type="similarity">
    <text evidence="3">Belongs to the transpeptidase family.</text>
</comment>
<dbReference type="RefSeq" id="WP_210094724.1">
    <property type="nucleotide sequence ID" value="NZ_DMBX01000053.1"/>
</dbReference>
<dbReference type="GeneID" id="95404365"/>
<comment type="caution">
    <text evidence="15">The sequence shown here is derived from an EMBL/GenBank/DDBJ whole genome shotgun (WGS) entry which is preliminary data.</text>
</comment>
<evidence type="ECO:0000256" key="5">
    <source>
        <dbReference type="ARBA" id="ARBA00022692"/>
    </source>
</evidence>
<dbReference type="SUPFAM" id="SSF56519">
    <property type="entry name" value="Penicillin binding protein dimerisation domain"/>
    <property type="match status" value="1"/>
</dbReference>
<protein>
    <submittedName>
        <fullName evidence="15">Cell division protein FtsI/penicillin-binding protein 2</fullName>
    </submittedName>
</protein>
<evidence type="ECO:0000256" key="3">
    <source>
        <dbReference type="ARBA" id="ARBA00007171"/>
    </source>
</evidence>
<evidence type="ECO:0000256" key="1">
    <source>
        <dbReference type="ARBA" id="ARBA00004167"/>
    </source>
</evidence>
<accession>A0ABS4FAH8</accession>
<keyword evidence="8 12" id="KW-1133">Transmembrane helix</keyword>
<evidence type="ECO:0000256" key="9">
    <source>
        <dbReference type="ARBA" id="ARBA00023136"/>
    </source>
</evidence>
<evidence type="ECO:0000313" key="15">
    <source>
        <dbReference type="EMBL" id="MBP1893262.1"/>
    </source>
</evidence>
<keyword evidence="9 12" id="KW-0472">Membrane</keyword>
<keyword evidence="10" id="KW-0961">Cell wall biogenesis/degradation</keyword>
<proteinExistence type="inferred from homology"/>
<name>A0ABS4FAH8_9BACL</name>
<keyword evidence="15" id="KW-0132">Cell division</keyword>
<evidence type="ECO:0000256" key="6">
    <source>
        <dbReference type="ARBA" id="ARBA00022960"/>
    </source>
</evidence>
<evidence type="ECO:0000259" key="14">
    <source>
        <dbReference type="Pfam" id="PF03717"/>
    </source>
</evidence>
<feature type="domain" description="Penicillin-binding protein dimerisation" evidence="14">
    <location>
        <begin position="68"/>
        <end position="268"/>
    </location>
</feature>
<keyword evidence="16" id="KW-1185">Reference proteome</keyword>
<dbReference type="InterPro" id="IPR001460">
    <property type="entry name" value="PCN-bd_Tpept"/>
</dbReference>
<dbReference type="Proteomes" id="UP000706926">
    <property type="component" value="Unassembled WGS sequence"/>
</dbReference>
<feature type="compositionally biased region" description="Basic and acidic residues" evidence="11">
    <location>
        <begin position="673"/>
        <end position="682"/>
    </location>
</feature>
<evidence type="ECO:0000256" key="2">
    <source>
        <dbReference type="ARBA" id="ARBA00004236"/>
    </source>
</evidence>
<sequence length="691" mass="76571">MIKGFPPYMSDPDEGDVKRQFNRRVNLFFFGAFLIFCILIIRMAVLQFVEGPELAEKESGGELKKFTLQPIRGSIIDASGEKLAYSTGTHTLYITLMKDYNKNTERGQKNRPEIEAMAKDIAKVFAQYGDPKGKPMTTEEVIDALGLEYTKQHGYAPRRIKSDLTKQEIAHFMENRSRYPGIQIVEENVRHYDPDTVAVQTIGYLKKFKGSKDFKEYAEIDEANKGQDDPGLIYNEEDWVGYDGLERMFQKELRGKSGYISIPINPQNMVDGVPSMAAPEKGLDVHTTIHKDIQLAAEEAITERLQYLRTHLISGKYHRDALTGYAVAMEVDTGNVVAMASIPDYDPNIWGSGDKITQEVVNSSGNGTITIFGSGRSGNGFESMIYLGSVIKPLTVLIGLNEGLFTPYDTYPDQGYALIGKEGSETPIRNAGGHVIGRIRPDQAIQTSSNAFMIDQVGEKLYDKYGGDKAVKVWDQYMKRFGLGVVTGSGLPLENEGRAEYLNKEAAGSNLAALAYASFGQMGKYTPLQLAQYTVMLANEGKRIKPQLVSKITDQNGNIVKEFGREVIDEVKLPQEYWQVIKRGMNTQGIAGFEGFPYDFARKTGTSEQDSPAGRKDNGVFIAFAPREKPKLAVVVVIPEGGFGSQSAAPVARKIFDAYDEVYGLDGTPHPKQKAEEGKAEQGEQEENQGE</sequence>
<keyword evidence="6" id="KW-0133">Cell shape</keyword>
<evidence type="ECO:0000256" key="12">
    <source>
        <dbReference type="SAM" id="Phobius"/>
    </source>
</evidence>
<keyword evidence="5 12" id="KW-0812">Transmembrane</keyword>
<keyword evidence="7" id="KW-0573">Peptidoglycan synthesis</keyword>
<gene>
    <name evidence="15" type="ORF">J2Z18_002364</name>
</gene>
<feature type="transmembrane region" description="Helical" evidence="12">
    <location>
        <begin position="27"/>
        <end position="49"/>
    </location>
</feature>
<evidence type="ECO:0000256" key="4">
    <source>
        <dbReference type="ARBA" id="ARBA00022475"/>
    </source>
</evidence>
<evidence type="ECO:0000313" key="16">
    <source>
        <dbReference type="Proteomes" id="UP000706926"/>
    </source>
</evidence>
<dbReference type="SUPFAM" id="SSF56601">
    <property type="entry name" value="beta-lactamase/transpeptidase-like"/>
    <property type="match status" value="1"/>
</dbReference>
<dbReference type="Gene3D" id="3.90.1310.10">
    <property type="entry name" value="Penicillin-binding protein 2a (Domain 2)"/>
    <property type="match status" value="1"/>
</dbReference>
<reference evidence="15 16" key="1">
    <citation type="submission" date="2021-03" db="EMBL/GenBank/DDBJ databases">
        <title>Genomic Encyclopedia of Type Strains, Phase IV (KMG-IV): sequencing the most valuable type-strain genomes for metagenomic binning, comparative biology and taxonomic classification.</title>
        <authorList>
            <person name="Goeker M."/>
        </authorList>
    </citation>
    <scope>NUCLEOTIDE SEQUENCE [LARGE SCALE GENOMIC DNA]</scope>
    <source>
        <strain evidence="15 16">DSM 15596</strain>
    </source>
</reference>
<evidence type="ECO:0000256" key="7">
    <source>
        <dbReference type="ARBA" id="ARBA00022984"/>
    </source>
</evidence>
<dbReference type="InterPro" id="IPR050515">
    <property type="entry name" value="Beta-lactam/transpept"/>
</dbReference>
<dbReference type="Pfam" id="PF00905">
    <property type="entry name" value="Transpeptidase"/>
    <property type="match status" value="1"/>
</dbReference>
<evidence type="ECO:0000256" key="11">
    <source>
        <dbReference type="SAM" id="MobiDB-lite"/>
    </source>
</evidence>
<comment type="subcellular location">
    <subcellularLocation>
        <location evidence="2">Cell membrane</location>
    </subcellularLocation>
    <subcellularLocation>
        <location evidence="1">Membrane</location>
        <topology evidence="1">Single-pass membrane protein</topology>
    </subcellularLocation>
</comment>
<evidence type="ECO:0000256" key="8">
    <source>
        <dbReference type="ARBA" id="ARBA00022989"/>
    </source>
</evidence>
<feature type="region of interest" description="Disordered" evidence="11">
    <location>
        <begin position="666"/>
        <end position="691"/>
    </location>
</feature>
<dbReference type="PANTHER" id="PTHR30627">
    <property type="entry name" value="PEPTIDOGLYCAN D,D-TRANSPEPTIDASE"/>
    <property type="match status" value="1"/>
</dbReference>
<organism evidence="15 16">
    <name type="scientific">Paenibacillus lactis</name>
    <dbReference type="NCBI Taxonomy" id="228574"/>
    <lineage>
        <taxon>Bacteria</taxon>
        <taxon>Bacillati</taxon>
        <taxon>Bacillota</taxon>
        <taxon>Bacilli</taxon>
        <taxon>Bacillales</taxon>
        <taxon>Paenibacillaceae</taxon>
        <taxon>Paenibacillus</taxon>
    </lineage>
</organism>